<dbReference type="AlphaFoldDB" id="X1Q0H4"/>
<sequence>MLFTADITVLANTLASAPKEQILKIANGIITWISVLEPPGCHGMVHCIILHHEHQIAPSTQNMSMIGNAIPIEWNEYYESYQP</sequence>
<gene>
    <name evidence="1" type="ORF">S06H3_57574</name>
</gene>
<dbReference type="EMBL" id="BARV01037173">
    <property type="protein sequence ID" value="GAI48256.1"/>
    <property type="molecule type" value="Genomic_DNA"/>
</dbReference>
<reference evidence="1" key="1">
    <citation type="journal article" date="2014" name="Front. Microbiol.">
        <title>High frequency of phylogenetically diverse reductive dehalogenase-homologous genes in deep subseafloor sedimentary metagenomes.</title>
        <authorList>
            <person name="Kawai M."/>
            <person name="Futagami T."/>
            <person name="Toyoda A."/>
            <person name="Takaki Y."/>
            <person name="Nishi S."/>
            <person name="Hori S."/>
            <person name="Arai W."/>
            <person name="Tsubouchi T."/>
            <person name="Morono Y."/>
            <person name="Uchiyama I."/>
            <person name="Ito T."/>
            <person name="Fujiyama A."/>
            <person name="Inagaki F."/>
            <person name="Takami H."/>
        </authorList>
    </citation>
    <scope>NUCLEOTIDE SEQUENCE</scope>
    <source>
        <strain evidence="1">Expedition CK06-06</strain>
    </source>
</reference>
<proteinExistence type="predicted"/>
<comment type="caution">
    <text evidence="1">The sequence shown here is derived from an EMBL/GenBank/DDBJ whole genome shotgun (WGS) entry which is preliminary data.</text>
</comment>
<name>X1Q0H4_9ZZZZ</name>
<organism evidence="1">
    <name type="scientific">marine sediment metagenome</name>
    <dbReference type="NCBI Taxonomy" id="412755"/>
    <lineage>
        <taxon>unclassified sequences</taxon>
        <taxon>metagenomes</taxon>
        <taxon>ecological metagenomes</taxon>
    </lineage>
</organism>
<protein>
    <submittedName>
        <fullName evidence="1">Uncharacterized protein</fullName>
    </submittedName>
</protein>
<accession>X1Q0H4</accession>
<evidence type="ECO:0000313" key="1">
    <source>
        <dbReference type="EMBL" id="GAI48256.1"/>
    </source>
</evidence>
<feature type="non-terminal residue" evidence="1">
    <location>
        <position position="83"/>
    </location>
</feature>